<keyword evidence="3" id="KW-1185">Reference proteome</keyword>
<dbReference type="GeneID" id="84213054"/>
<dbReference type="EMBL" id="CP101873">
    <property type="protein sequence ID" value="WMT08778.1"/>
    <property type="molecule type" value="Genomic_DNA"/>
</dbReference>
<gene>
    <name evidence="2" type="ORF">NP511_03895</name>
</gene>
<evidence type="ECO:0000313" key="2">
    <source>
        <dbReference type="EMBL" id="WMT08778.1"/>
    </source>
</evidence>
<accession>A0AAF0T268</accession>
<reference evidence="2 3" key="1">
    <citation type="submission" date="2022-07" db="EMBL/GenBank/DDBJ databases">
        <title>Two temperate virus in Haloterrigena jeotgali A29.</title>
        <authorList>
            <person name="Deng X."/>
        </authorList>
    </citation>
    <scope>NUCLEOTIDE SEQUENCE [LARGE SCALE GENOMIC DNA]</scope>
    <source>
        <strain evidence="2 3">A29</strain>
    </source>
</reference>
<sequence length="53" mass="5412">MGTVSLLGVAAAFLGGSVLAGPLLFVAVVFSPAAFLLVLWVLMRFVLSTESTA</sequence>
<keyword evidence="1" id="KW-0472">Membrane</keyword>
<proteinExistence type="predicted"/>
<organism evidence="2 3">
    <name type="scientific">Natrinema thermotolerans</name>
    <dbReference type="NCBI Taxonomy" id="121872"/>
    <lineage>
        <taxon>Archaea</taxon>
        <taxon>Methanobacteriati</taxon>
        <taxon>Methanobacteriota</taxon>
        <taxon>Stenosarchaea group</taxon>
        <taxon>Halobacteria</taxon>
        <taxon>Halobacteriales</taxon>
        <taxon>Natrialbaceae</taxon>
        <taxon>Natrinema</taxon>
    </lineage>
</organism>
<keyword evidence="1" id="KW-0812">Transmembrane</keyword>
<keyword evidence="1" id="KW-1133">Transmembrane helix</keyword>
<evidence type="ECO:0000313" key="3">
    <source>
        <dbReference type="Proteomes" id="UP001224926"/>
    </source>
</evidence>
<protein>
    <submittedName>
        <fullName evidence="2">Uncharacterized protein</fullName>
    </submittedName>
</protein>
<evidence type="ECO:0000256" key="1">
    <source>
        <dbReference type="SAM" id="Phobius"/>
    </source>
</evidence>
<dbReference type="AlphaFoldDB" id="A0AAF0T268"/>
<feature type="transmembrane region" description="Helical" evidence="1">
    <location>
        <begin position="30"/>
        <end position="47"/>
    </location>
</feature>
<dbReference type="RefSeq" id="WP_158413748.1">
    <property type="nucleotide sequence ID" value="NZ_CP101873.1"/>
</dbReference>
<dbReference type="Proteomes" id="UP001224926">
    <property type="component" value="Chromosome"/>
</dbReference>
<name>A0AAF0T268_9EURY</name>